<evidence type="ECO:0000313" key="4">
    <source>
        <dbReference type="WBParaSite" id="TTAC_0000269501-mRNA-1"/>
    </source>
</evidence>
<dbReference type="STRING" id="6205.A0A0R3WPK5"/>
<dbReference type="EMBL" id="UYWX01001372">
    <property type="protein sequence ID" value="VDM20866.1"/>
    <property type="molecule type" value="Genomic_DNA"/>
</dbReference>
<dbReference type="WBParaSite" id="TTAC_0000269501-mRNA-1">
    <property type="protein sequence ID" value="TTAC_0000269501-mRNA-1"/>
    <property type="gene ID" value="TTAC_0000269501"/>
</dbReference>
<evidence type="ECO:0000313" key="3">
    <source>
        <dbReference type="Proteomes" id="UP000274429"/>
    </source>
</evidence>
<feature type="region of interest" description="Disordered" evidence="1">
    <location>
        <begin position="101"/>
        <end position="121"/>
    </location>
</feature>
<organism evidence="4">
    <name type="scientific">Hydatigena taeniaeformis</name>
    <name type="common">Feline tapeworm</name>
    <name type="synonym">Taenia taeniaeformis</name>
    <dbReference type="NCBI Taxonomy" id="6205"/>
    <lineage>
        <taxon>Eukaryota</taxon>
        <taxon>Metazoa</taxon>
        <taxon>Spiralia</taxon>
        <taxon>Lophotrochozoa</taxon>
        <taxon>Platyhelminthes</taxon>
        <taxon>Cestoda</taxon>
        <taxon>Eucestoda</taxon>
        <taxon>Cyclophyllidea</taxon>
        <taxon>Taeniidae</taxon>
        <taxon>Hydatigera</taxon>
    </lineage>
</organism>
<dbReference type="AlphaFoldDB" id="A0A0R3WPK5"/>
<evidence type="ECO:0000313" key="2">
    <source>
        <dbReference type="EMBL" id="VDM20866.1"/>
    </source>
</evidence>
<sequence length="202" mass="22400">MLSREPQIGRGPDVGIRGDHLIDLGPVSAMNLKLDARPTVLPSRDAARRRAEVLVQTKGGVSALYQSVREQTQKRIIDVISQSTSKKTKPSPLTQILDSVPPLMESSEKTQNVSDNSGGEKREELARMVSQGSRHADIAAADEAIAEQRLLSRLEARDNMEQMLLNQHEQECQIVTCLRERKGPKLAGEKLLTRGIEEKYLP</sequence>
<evidence type="ECO:0000256" key="1">
    <source>
        <dbReference type="SAM" id="MobiDB-lite"/>
    </source>
</evidence>
<accession>A0A0R3WPK5</accession>
<dbReference type="Pfam" id="PF24863">
    <property type="entry name" value="zf-CCCH_Mcm10"/>
    <property type="match status" value="1"/>
</dbReference>
<name>A0A0R3WPK5_HYDTA</name>
<keyword evidence="3" id="KW-1185">Reference proteome</keyword>
<dbReference type="OrthoDB" id="6093546at2759"/>
<reference evidence="2 3" key="2">
    <citation type="submission" date="2018-11" db="EMBL/GenBank/DDBJ databases">
        <authorList>
            <consortium name="Pathogen Informatics"/>
        </authorList>
    </citation>
    <scope>NUCLEOTIDE SEQUENCE [LARGE SCALE GENOMIC DNA]</scope>
</reference>
<proteinExistence type="predicted"/>
<dbReference type="Proteomes" id="UP000274429">
    <property type="component" value="Unassembled WGS sequence"/>
</dbReference>
<protein>
    <submittedName>
        <fullName evidence="4">Mcm10 domain-containing protein</fullName>
    </submittedName>
</protein>
<gene>
    <name evidence="2" type="ORF">TTAC_LOCUS2680</name>
</gene>
<reference evidence="4" key="1">
    <citation type="submission" date="2017-02" db="UniProtKB">
        <authorList>
            <consortium name="WormBaseParasite"/>
        </authorList>
    </citation>
    <scope>IDENTIFICATION</scope>
</reference>